<name>A0A4Y2FT07_ARAVE</name>
<keyword evidence="3" id="KW-1185">Reference proteome</keyword>
<protein>
    <submittedName>
        <fullName evidence="2">Uncharacterized protein</fullName>
    </submittedName>
</protein>
<organism evidence="2 3">
    <name type="scientific">Araneus ventricosus</name>
    <name type="common">Orbweaver spider</name>
    <name type="synonym">Epeira ventricosa</name>
    <dbReference type="NCBI Taxonomy" id="182803"/>
    <lineage>
        <taxon>Eukaryota</taxon>
        <taxon>Metazoa</taxon>
        <taxon>Ecdysozoa</taxon>
        <taxon>Arthropoda</taxon>
        <taxon>Chelicerata</taxon>
        <taxon>Arachnida</taxon>
        <taxon>Araneae</taxon>
        <taxon>Araneomorphae</taxon>
        <taxon>Entelegynae</taxon>
        <taxon>Araneoidea</taxon>
        <taxon>Araneidae</taxon>
        <taxon>Araneus</taxon>
    </lineage>
</organism>
<sequence length="233" mass="25999">MYLYRNSLISSLALQQFFVDLCTWGITDRGKSIPGSVLPQCNLPIAGVESASEETFLPLHTTLILTGDRGGLVARSRLRERKTSEEITLSGVYCIPFCPEFPHLLCRIYGLTGKNRVIDIGTGWVFSLPLHTILIVTGDRGGLVGRSRLQERKRSEEITLSGVYCIPFCPGFPHLLCRIYGLTSKNRVIDIVAGWVFSLPLHTILILTGDRGGLMARSRFRKRRVPGSKPEFH</sequence>
<evidence type="ECO:0000313" key="2">
    <source>
        <dbReference type="EMBL" id="GBM43469.1"/>
    </source>
</evidence>
<dbReference type="AlphaFoldDB" id="A0A4Y2FT07"/>
<dbReference type="EMBL" id="BGPR01096851">
    <property type="protein sequence ID" value="GBM43469.1"/>
    <property type="molecule type" value="Genomic_DNA"/>
</dbReference>
<evidence type="ECO:0000256" key="1">
    <source>
        <dbReference type="SAM" id="Phobius"/>
    </source>
</evidence>
<keyword evidence="1" id="KW-1133">Transmembrane helix</keyword>
<evidence type="ECO:0000313" key="3">
    <source>
        <dbReference type="Proteomes" id="UP000499080"/>
    </source>
</evidence>
<keyword evidence="1" id="KW-0472">Membrane</keyword>
<proteinExistence type="predicted"/>
<feature type="transmembrane region" description="Helical" evidence="1">
    <location>
        <begin position="193"/>
        <end position="214"/>
    </location>
</feature>
<accession>A0A4Y2FT07</accession>
<dbReference type="Proteomes" id="UP000499080">
    <property type="component" value="Unassembled WGS sequence"/>
</dbReference>
<keyword evidence="1" id="KW-0812">Transmembrane</keyword>
<feature type="transmembrane region" description="Helical" evidence="1">
    <location>
        <begin position="158"/>
        <end position="181"/>
    </location>
</feature>
<reference evidence="2 3" key="1">
    <citation type="journal article" date="2019" name="Sci. Rep.">
        <title>Orb-weaving spider Araneus ventricosus genome elucidates the spidroin gene catalogue.</title>
        <authorList>
            <person name="Kono N."/>
            <person name="Nakamura H."/>
            <person name="Ohtoshi R."/>
            <person name="Moran D.A.P."/>
            <person name="Shinohara A."/>
            <person name="Yoshida Y."/>
            <person name="Fujiwara M."/>
            <person name="Mori M."/>
            <person name="Tomita M."/>
            <person name="Arakawa K."/>
        </authorList>
    </citation>
    <scope>NUCLEOTIDE SEQUENCE [LARGE SCALE GENOMIC DNA]</scope>
</reference>
<gene>
    <name evidence="2" type="ORF">AVEN_19202_1</name>
</gene>
<comment type="caution">
    <text evidence="2">The sequence shown here is derived from an EMBL/GenBank/DDBJ whole genome shotgun (WGS) entry which is preliminary data.</text>
</comment>